<dbReference type="PANTHER" id="PTHR23083">
    <property type="entry name" value="TETRATRICOPEPTIDE REPEAT PROTEIN, TPR"/>
    <property type="match status" value="1"/>
</dbReference>
<feature type="compositionally biased region" description="Basic residues" evidence="4">
    <location>
        <begin position="777"/>
        <end position="795"/>
    </location>
</feature>
<dbReference type="InterPro" id="IPR019734">
    <property type="entry name" value="TPR_rpt"/>
</dbReference>
<feature type="region of interest" description="Disordered" evidence="4">
    <location>
        <begin position="702"/>
        <end position="817"/>
    </location>
</feature>
<organism evidence="5 6">
    <name type="scientific">Alectoria fallacina</name>
    <dbReference type="NCBI Taxonomy" id="1903189"/>
    <lineage>
        <taxon>Eukaryota</taxon>
        <taxon>Fungi</taxon>
        <taxon>Dikarya</taxon>
        <taxon>Ascomycota</taxon>
        <taxon>Pezizomycotina</taxon>
        <taxon>Lecanoromycetes</taxon>
        <taxon>OSLEUM clade</taxon>
        <taxon>Lecanoromycetidae</taxon>
        <taxon>Lecanorales</taxon>
        <taxon>Lecanorineae</taxon>
        <taxon>Parmeliaceae</taxon>
        <taxon>Alectoria</taxon>
    </lineage>
</organism>
<feature type="region of interest" description="Disordered" evidence="4">
    <location>
        <begin position="1067"/>
        <end position="1104"/>
    </location>
</feature>
<protein>
    <submittedName>
        <fullName evidence="5">Uncharacterized protein</fullName>
    </submittedName>
</protein>
<feature type="compositionally biased region" description="Low complexity" evidence="4">
    <location>
        <begin position="865"/>
        <end position="877"/>
    </location>
</feature>
<feature type="repeat" description="TPR" evidence="3">
    <location>
        <begin position="1008"/>
        <end position="1041"/>
    </location>
</feature>
<gene>
    <name evidence="5" type="ORF">ALECFALPRED_010730</name>
</gene>
<evidence type="ECO:0000256" key="4">
    <source>
        <dbReference type="SAM" id="MobiDB-lite"/>
    </source>
</evidence>
<feature type="compositionally biased region" description="Polar residues" evidence="4">
    <location>
        <begin position="1087"/>
        <end position="1100"/>
    </location>
</feature>
<feature type="compositionally biased region" description="Polar residues" evidence="4">
    <location>
        <begin position="741"/>
        <end position="750"/>
    </location>
</feature>
<evidence type="ECO:0000256" key="3">
    <source>
        <dbReference type="PROSITE-ProRule" id="PRU00339"/>
    </source>
</evidence>
<evidence type="ECO:0000313" key="6">
    <source>
        <dbReference type="Proteomes" id="UP000664203"/>
    </source>
</evidence>
<dbReference type="OrthoDB" id="29013at2759"/>
<proteinExistence type="inferred from homology"/>
<comment type="function">
    <text evidence="1">Involved in endocytosis.</text>
</comment>
<dbReference type="PANTHER" id="PTHR23083:SF464">
    <property type="entry name" value="TETRATRICOPEPTIDE REPEAT DOMAIN 7, ISOFORM A"/>
    <property type="match status" value="1"/>
</dbReference>
<dbReference type="InterPro" id="IPR011990">
    <property type="entry name" value="TPR-like_helical_dom_sf"/>
</dbReference>
<dbReference type="Gene3D" id="1.25.40.10">
    <property type="entry name" value="Tetratricopeptide repeat domain"/>
    <property type="match status" value="2"/>
</dbReference>
<dbReference type="SUPFAM" id="SSF48452">
    <property type="entry name" value="TPR-like"/>
    <property type="match status" value="1"/>
</dbReference>
<dbReference type="AlphaFoldDB" id="A0A8H3F3G9"/>
<reference evidence="5" key="1">
    <citation type="submission" date="2021-03" db="EMBL/GenBank/DDBJ databases">
        <authorList>
            <person name="Tagirdzhanova G."/>
        </authorList>
    </citation>
    <scope>NUCLEOTIDE SEQUENCE</scope>
</reference>
<comment type="similarity">
    <text evidence="2">Belongs to the YPP1 family.</text>
</comment>
<evidence type="ECO:0000256" key="2">
    <source>
        <dbReference type="ARBA" id="ARBA00038251"/>
    </source>
</evidence>
<keyword evidence="3" id="KW-0802">TPR repeat</keyword>
<name>A0A8H3F3G9_9LECA</name>
<feature type="region of interest" description="Disordered" evidence="4">
    <location>
        <begin position="865"/>
        <end position="912"/>
    </location>
</feature>
<dbReference type="InterPro" id="IPR051722">
    <property type="entry name" value="Endocytosis_PI4K-reg_protein"/>
</dbReference>
<evidence type="ECO:0000256" key="1">
    <source>
        <dbReference type="ARBA" id="ARBA00002550"/>
    </source>
</evidence>
<feature type="compositionally biased region" description="Polar residues" evidence="4">
    <location>
        <begin position="805"/>
        <end position="816"/>
    </location>
</feature>
<dbReference type="Pfam" id="PF13181">
    <property type="entry name" value="TPR_8"/>
    <property type="match status" value="1"/>
</dbReference>
<dbReference type="EMBL" id="CAJPDR010000091">
    <property type="protein sequence ID" value="CAF9916470.1"/>
    <property type="molecule type" value="Genomic_DNA"/>
</dbReference>
<dbReference type="SMART" id="SM00028">
    <property type="entry name" value="TPR"/>
    <property type="match status" value="6"/>
</dbReference>
<comment type="caution">
    <text evidence="5">The sequence shown here is derived from an EMBL/GenBank/DDBJ whole genome shotgun (WGS) entry which is preliminary data.</text>
</comment>
<keyword evidence="6" id="KW-1185">Reference proteome</keyword>
<dbReference type="Pfam" id="PF13432">
    <property type="entry name" value="TPR_16"/>
    <property type="match status" value="1"/>
</dbReference>
<feature type="compositionally biased region" description="Polar residues" evidence="4">
    <location>
        <begin position="761"/>
        <end position="772"/>
    </location>
</feature>
<feature type="region of interest" description="Disordered" evidence="4">
    <location>
        <begin position="459"/>
        <end position="483"/>
    </location>
</feature>
<evidence type="ECO:0000313" key="5">
    <source>
        <dbReference type="EMBL" id="CAF9916470.1"/>
    </source>
</evidence>
<sequence>MQSQREPDKARHYLDVLDAARCNGHWQEITELTRKVGKHAPQRKCLTLTAQTERRIAEVSDRPVTSSSATALSQLIPPLRAAAEKENTFNEDAFQAQICLGWIHSTVGDPKLALSSLPPTFDRVSDRLSRDGGTTARWTQVCIIKGAYLRGLSLEETNNMEEAIRTYESMLPYITSLAATFTNTPEHRYWTESLLTRHCMLSSRHVSANLVSPSISAVPPSRVLAPFRAYSKYWDTKSASNGGTLKAVDRHSSHLQTWAYYYDTLSVLLQRGTTQHVFDSRLQQGLELRKVEATYESILLKETKFPRADQANSQIESWVDQVMANWRVMCGHTWQDEDLGEGGKAALGRGVLEVLYRAATKSFHSTRILRHLFTVHAAIAEFDIATKALDSYFQILIKGKARVEKSGESEIGLDDDATFLATAAAGITVLCRYGRRKETERALGIAHIADNWLQKLQPSSTPKPVAKAEDVPEDLVDQQKTTKPPVPGKSLALGYYALGTCQSCWARLTYETALRPDLQAKAIANFRTALDPKFGEQYNVQFLYSLAFVLAETRDLDGAIAATKQALSASSRGPNTNGVSAIDFAGDGTEDDYNIDADRRGTLLRCWHLLALLLSARQNFSTAIASCEAALEIYGGRTILYGGLKLLDSLKDLEWSERKNILEVKMTQLALAEVVDGPEEAVNASGELLGLYTKLFKSPEKVAERVNSPPPDSNGTSTPRSFRASVLGLPSRKNTLRAENVASSSLQSSEAPDHAIEAPTISVTGDTASTHQESNHHSHFLVRHESKKLHKRNSRKSLVGIQRSRAGSPSKASTVDGSRKQVNLGLPIRHRHNRLRPADEQGNGSIYDNGSYASDEVGVAISHNMPSMSSSPSAVSDPPNPLYSIPSATANMDKKNPNTYPVAPNPSLSQRQRPQPIALHEFAPLAEPYFSPADQSRHTLTLLTKVWILIASLYRRASMPTDAQGALSEATTHVQSIETSISNREGSSAENFGTPGYGGLKSCGELWADVLAEQAALHASLGNVDQASTAYETALGHHPDHAAATVGLCNILLDVYSAPPPTVIPAIRIEPPPSTPTLASLPPLPSQQDETTSSNNSDRTTAPDRLSRLAARDRAYGLLSALTKSGTGWDNSEAWFALARAYEEGGQVEKAKESLWWVVELEDGRGVRGWGNIV</sequence>
<dbReference type="PROSITE" id="PS50005">
    <property type="entry name" value="TPR"/>
    <property type="match status" value="1"/>
</dbReference>
<accession>A0A8H3F3G9</accession>
<dbReference type="Proteomes" id="UP000664203">
    <property type="component" value="Unassembled WGS sequence"/>
</dbReference>